<dbReference type="RefSeq" id="WP_138324338.1">
    <property type="nucleotide sequence ID" value="NZ_VCDI01000001.1"/>
</dbReference>
<dbReference type="Pfam" id="PF16925">
    <property type="entry name" value="TetR_C_13"/>
    <property type="match status" value="1"/>
</dbReference>
<feature type="DNA-binding region" description="H-T-H motif" evidence="4">
    <location>
        <begin position="29"/>
        <end position="48"/>
    </location>
</feature>
<evidence type="ECO:0000256" key="4">
    <source>
        <dbReference type="PROSITE-ProRule" id="PRU00335"/>
    </source>
</evidence>
<evidence type="ECO:0000313" key="7">
    <source>
        <dbReference type="Proteomes" id="UP000305654"/>
    </source>
</evidence>
<keyword evidence="1" id="KW-0805">Transcription regulation</keyword>
<evidence type="ECO:0000256" key="3">
    <source>
        <dbReference type="ARBA" id="ARBA00023163"/>
    </source>
</evidence>
<dbReference type="AlphaFoldDB" id="A0A5R9J919"/>
<dbReference type="EMBL" id="VCDI01000001">
    <property type="protein sequence ID" value="TLU74085.1"/>
    <property type="molecule type" value="Genomic_DNA"/>
</dbReference>
<keyword evidence="3" id="KW-0804">Transcription</keyword>
<feature type="domain" description="HTH tetR-type" evidence="5">
    <location>
        <begin position="6"/>
        <end position="66"/>
    </location>
</feature>
<keyword evidence="7" id="KW-1185">Reference proteome</keyword>
<evidence type="ECO:0000259" key="5">
    <source>
        <dbReference type="PROSITE" id="PS50977"/>
    </source>
</evidence>
<gene>
    <name evidence="6" type="ORF">FE263_02405</name>
</gene>
<accession>A0A5R9J919</accession>
<dbReference type="GO" id="GO:0003677">
    <property type="term" value="F:DNA binding"/>
    <property type="evidence" value="ECO:0007669"/>
    <property type="project" value="UniProtKB-UniRule"/>
</dbReference>
<protein>
    <submittedName>
        <fullName evidence="6">TetR/AcrR family transcriptional regulator</fullName>
    </submittedName>
</protein>
<dbReference type="InterPro" id="IPR001647">
    <property type="entry name" value="HTH_TetR"/>
</dbReference>
<name>A0A5R9J919_9PROT</name>
<dbReference type="SUPFAM" id="SSF46689">
    <property type="entry name" value="Homeodomain-like"/>
    <property type="match status" value="1"/>
</dbReference>
<sequence length="215" mass="22900">MGRPREFDVDVALAAALDVFWRNGFEGASMTDLTEAMGITRPSLYATYGNKEALFRRALDSYQSTCMTFFADALSRPTARMVAERILFGWADAQTDPAHPAGCLGTNGALACSNAAEPIRLELVARREAAEAALRRRLEQAVAEGDLPPDADPAALASYVMTVGQGMAVQAASGSTRALLYRVVDTALRAWPAGTEAADRRVDAGSGEEAVRRAG</sequence>
<dbReference type="InterPro" id="IPR011075">
    <property type="entry name" value="TetR_C"/>
</dbReference>
<dbReference type="Gene3D" id="1.10.10.60">
    <property type="entry name" value="Homeodomain-like"/>
    <property type="match status" value="1"/>
</dbReference>
<organism evidence="6 7">
    <name type="scientific">Lichenicoccus roseus</name>
    <dbReference type="NCBI Taxonomy" id="2683649"/>
    <lineage>
        <taxon>Bacteria</taxon>
        <taxon>Pseudomonadati</taxon>
        <taxon>Pseudomonadota</taxon>
        <taxon>Alphaproteobacteria</taxon>
        <taxon>Acetobacterales</taxon>
        <taxon>Acetobacteraceae</taxon>
        <taxon>Lichenicoccus</taxon>
    </lineage>
</organism>
<keyword evidence="2 4" id="KW-0238">DNA-binding</keyword>
<proteinExistence type="predicted"/>
<evidence type="ECO:0000313" key="6">
    <source>
        <dbReference type="EMBL" id="TLU74085.1"/>
    </source>
</evidence>
<dbReference type="PROSITE" id="PS50977">
    <property type="entry name" value="HTH_TETR_2"/>
    <property type="match status" value="1"/>
</dbReference>
<dbReference type="OrthoDB" id="9795242at2"/>
<dbReference type="Pfam" id="PF00440">
    <property type="entry name" value="TetR_N"/>
    <property type="match status" value="1"/>
</dbReference>
<reference evidence="6 7" key="1">
    <citation type="submission" date="2019-05" db="EMBL/GenBank/DDBJ databases">
        <authorList>
            <person name="Pankratov T."/>
            <person name="Grouzdev D."/>
        </authorList>
    </citation>
    <scope>NUCLEOTIDE SEQUENCE [LARGE SCALE GENOMIC DNA]</scope>
    <source>
        <strain evidence="6 7">KEBCLARHB70R</strain>
    </source>
</reference>
<evidence type="ECO:0000256" key="2">
    <source>
        <dbReference type="ARBA" id="ARBA00023125"/>
    </source>
</evidence>
<dbReference type="SUPFAM" id="SSF48498">
    <property type="entry name" value="Tetracyclin repressor-like, C-terminal domain"/>
    <property type="match status" value="1"/>
</dbReference>
<dbReference type="Gene3D" id="1.10.357.10">
    <property type="entry name" value="Tetracycline Repressor, domain 2"/>
    <property type="match status" value="1"/>
</dbReference>
<dbReference type="PANTHER" id="PTHR47506:SF1">
    <property type="entry name" value="HTH-TYPE TRANSCRIPTIONAL REGULATOR YJDC"/>
    <property type="match status" value="1"/>
</dbReference>
<dbReference type="PANTHER" id="PTHR47506">
    <property type="entry name" value="TRANSCRIPTIONAL REGULATORY PROTEIN"/>
    <property type="match status" value="1"/>
</dbReference>
<comment type="caution">
    <text evidence="6">The sequence shown here is derived from an EMBL/GenBank/DDBJ whole genome shotgun (WGS) entry which is preliminary data.</text>
</comment>
<dbReference type="InterPro" id="IPR009057">
    <property type="entry name" value="Homeodomain-like_sf"/>
</dbReference>
<dbReference type="Proteomes" id="UP000305654">
    <property type="component" value="Unassembled WGS sequence"/>
</dbReference>
<dbReference type="InterPro" id="IPR036271">
    <property type="entry name" value="Tet_transcr_reg_TetR-rel_C_sf"/>
</dbReference>
<evidence type="ECO:0000256" key="1">
    <source>
        <dbReference type="ARBA" id="ARBA00023015"/>
    </source>
</evidence>
<dbReference type="PRINTS" id="PR00455">
    <property type="entry name" value="HTHTETR"/>
</dbReference>